<evidence type="ECO:0000256" key="1">
    <source>
        <dbReference type="SAM" id="Coils"/>
    </source>
</evidence>
<protein>
    <submittedName>
        <fullName evidence="6">Uncharacterized protein</fullName>
    </submittedName>
</protein>
<organism evidence="6 7">
    <name type="scientific">Plasmodium fragile</name>
    <dbReference type="NCBI Taxonomy" id="5857"/>
    <lineage>
        <taxon>Eukaryota</taxon>
        <taxon>Sar</taxon>
        <taxon>Alveolata</taxon>
        <taxon>Apicomplexa</taxon>
        <taxon>Aconoidasida</taxon>
        <taxon>Haemosporida</taxon>
        <taxon>Plasmodiidae</taxon>
        <taxon>Plasmodium</taxon>
        <taxon>Plasmodium (Plasmodium)</taxon>
    </lineage>
</organism>
<feature type="domain" description="Vacuolar protein sorting-associated protein 54 C-terminal" evidence="4">
    <location>
        <begin position="1048"/>
        <end position="1143"/>
    </location>
</feature>
<feature type="compositionally biased region" description="Basic and acidic residues" evidence="2">
    <location>
        <begin position="1238"/>
        <end position="1251"/>
    </location>
</feature>
<feature type="transmembrane region" description="Helical" evidence="3">
    <location>
        <begin position="323"/>
        <end position="345"/>
    </location>
</feature>
<feature type="transmembrane region" description="Helical" evidence="3">
    <location>
        <begin position="286"/>
        <end position="303"/>
    </location>
</feature>
<dbReference type="Proteomes" id="UP000054561">
    <property type="component" value="Unassembled WGS sequence"/>
</dbReference>
<dbReference type="GO" id="GO:0042147">
    <property type="term" value="P:retrograde transport, endosome to Golgi"/>
    <property type="evidence" value="ECO:0007669"/>
    <property type="project" value="InterPro"/>
</dbReference>
<dbReference type="GO" id="GO:0005829">
    <property type="term" value="C:cytosol"/>
    <property type="evidence" value="ECO:0007669"/>
    <property type="project" value="GOC"/>
</dbReference>
<dbReference type="Pfam" id="PF20651">
    <property type="entry name" value="EXOC6_Sec15_N"/>
    <property type="match status" value="1"/>
</dbReference>
<dbReference type="InterPro" id="IPR048359">
    <property type="entry name" value="EXOC6_Sec15_N"/>
</dbReference>
<name>A0A0D9QKT3_PLAFR</name>
<evidence type="ECO:0000259" key="4">
    <source>
        <dbReference type="Pfam" id="PF07928"/>
    </source>
</evidence>
<feature type="transmembrane region" description="Helical" evidence="3">
    <location>
        <begin position="475"/>
        <end position="496"/>
    </location>
</feature>
<dbReference type="EMBL" id="KQ001672">
    <property type="protein sequence ID" value="KJP87624.1"/>
    <property type="molecule type" value="Genomic_DNA"/>
</dbReference>
<evidence type="ECO:0000313" key="7">
    <source>
        <dbReference type="Proteomes" id="UP000054561"/>
    </source>
</evidence>
<keyword evidence="3" id="KW-1133">Transmembrane helix</keyword>
<evidence type="ECO:0000256" key="2">
    <source>
        <dbReference type="SAM" id="MobiDB-lite"/>
    </source>
</evidence>
<dbReference type="OMA" id="ICKSHWY"/>
<feature type="domain" description="Exocyst complex component EXOC6/Sec15 N-terminal" evidence="5">
    <location>
        <begin position="184"/>
        <end position="301"/>
    </location>
</feature>
<evidence type="ECO:0000313" key="6">
    <source>
        <dbReference type="EMBL" id="KJP87624.1"/>
    </source>
</evidence>
<keyword evidence="7" id="KW-1185">Reference proteome</keyword>
<evidence type="ECO:0000259" key="5">
    <source>
        <dbReference type="Pfam" id="PF20651"/>
    </source>
</evidence>
<keyword evidence="3" id="KW-0812">Transmembrane</keyword>
<feature type="region of interest" description="Disordered" evidence="2">
    <location>
        <begin position="123"/>
        <end position="155"/>
    </location>
</feature>
<gene>
    <name evidence="6" type="ORF">AK88_02792</name>
</gene>
<dbReference type="GeneID" id="24268106"/>
<feature type="coiled-coil region" evidence="1">
    <location>
        <begin position="213"/>
        <end position="240"/>
    </location>
</feature>
<keyword evidence="3" id="KW-0472">Membrane</keyword>
<keyword evidence="1" id="KW-0175">Coiled coil</keyword>
<dbReference type="OrthoDB" id="10259024at2759"/>
<dbReference type="VEuPathDB" id="PlasmoDB:AK88_02792"/>
<reference evidence="6 7" key="1">
    <citation type="submission" date="2014-03" db="EMBL/GenBank/DDBJ databases">
        <title>The Genome Sequence of Plasmodium fragile nilgiri.</title>
        <authorList>
            <consortium name="The Broad Institute Genomics Platform"/>
            <consortium name="The Broad Institute Genome Sequencing Center for Infectious Disease"/>
            <person name="Neafsey D."/>
            <person name="Duraisingh M."/>
            <person name="Young S.K."/>
            <person name="Zeng Q."/>
            <person name="Gargeya S."/>
            <person name="Abouelleil A."/>
            <person name="Alvarado L."/>
            <person name="Chapman S.B."/>
            <person name="Gainer-Dewar J."/>
            <person name="Goldberg J."/>
            <person name="Griggs A."/>
            <person name="Gujja S."/>
            <person name="Hansen M."/>
            <person name="Howarth C."/>
            <person name="Imamovic A."/>
            <person name="Larimer J."/>
            <person name="Pearson M."/>
            <person name="Poon T.W."/>
            <person name="Priest M."/>
            <person name="Roberts A."/>
            <person name="Saif S."/>
            <person name="Shea T."/>
            <person name="Sykes S."/>
            <person name="Wortman J."/>
            <person name="Nusbaum C."/>
            <person name="Birren B."/>
        </authorList>
    </citation>
    <scope>NUCLEOTIDE SEQUENCE [LARGE SCALE GENOMIC DNA]</scope>
    <source>
        <strain evidence="7">nilgiri</strain>
    </source>
</reference>
<accession>A0A0D9QKT3</accession>
<feature type="region of interest" description="Disordered" evidence="2">
    <location>
        <begin position="1210"/>
        <end position="1251"/>
    </location>
</feature>
<dbReference type="RefSeq" id="XP_012335838.1">
    <property type="nucleotide sequence ID" value="XM_012480415.1"/>
</dbReference>
<feature type="compositionally biased region" description="Basic and acidic residues" evidence="2">
    <location>
        <begin position="1211"/>
        <end position="1228"/>
    </location>
</feature>
<dbReference type="InterPro" id="IPR012501">
    <property type="entry name" value="Vps54_C"/>
</dbReference>
<dbReference type="Pfam" id="PF07928">
    <property type="entry name" value="Vps54"/>
    <property type="match status" value="1"/>
</dbReference>
<sequence>MEKNKTENGGKENTRLEEIHSLVHISNVVLSDPIKWSKNEGGEYNKESLRQPIYNSLPPPPVVQEINIRDFDQYIRYITKINTLSDVNIRNVDEISLHHFERILNNPPLVEEVQKRAEYVANGTDTQLPPSGGSLSSIADTGEQSNDLSASPKTQSHWEDKHDVLIADEAWCNLSSLTRHQEELSQTLDDIDGDINTLIRKEFQNYLHIIPVLNKLKGEIKNLHDEIKTLSTHVNQVKEMLLKIIHLKKYNHLKRKCKQVNHLLNKFLHFQRLIKMLKKFLQKRKFYHCLFAVNKIFKIYFFFKKKKNFLYFQKYFCNFNISYLKSFLSQNFLFLFFFHSLLFLFRPRRVRKPSLCVTHLVKKWARLRCRSSRIKTDDTTTTQGETPFSDNPAELSKDYTPHHPCLNFSSKDKAQINTFVKFHKRVNEEFMRNIHRKKKKFVKCRKREEENFFVKRWHQGVFSHFYKTMRRRGTFNYHLVHLNNLFTPALFFNNFFNSLRSFCSKENYLKHFVNDLFYGVLHETISTFQRDQFYEFGEKSLFRAEEVAAQSGGEESPSPCEEADVVEVHLHLKPTKRAKPEKTNQPISEQCASHVERYPSGRITLTCEHLVIEKCKTKNILKCEQDTCNNKHLYRQVGLLPIPNLVHFLKNFLRKIKIIQRRINKWASFLMDKIISSLLNETYMESFAKHTPHLTLQMPVNSFPFFKRSKSSHMIKHAYSNLWKCYRDMHHTLFKLLLERISDVLNVRTKSSMHLGINQVISLYWTILPILSFVRRKGRMLRQDYTLLFVSSVNTVLRRAHVCRRMHLCEKPLEGTRPLRVRRTLKRNQFTIAKKVNKLNYNVRTSRRGMSEIGEIPPVCLPMRKEAMCCEDQAHVRSDLVDESNYGLPQQSGQVRAQNWEPFTFNPTGECHPSCFLPNSANLRIGSENFHVPRNVSLAILRRGNREQVKLGRFLQQVIQKTPHGKEIKWRLTHDEKKFCKQITKRIRTESLVAINHFYEFKKIQMDKSLEIEKWNVLEDIPQEINAQMEKYFNIKNEHTNKLCMNDQLFYLTNSSVSFLCIIFQYIHFMLSLPDVSFEIVLKILTFCDKQLLKTVHHFIMDGHAVTNCTLKSITIKILALVIHTLDFADSTLRRVYAIWRHLLCTRRGGAPSVAVGSHMSNHISSEDDIPNAQTNVTPLADHPHDRYTVEDPHRADTQLENETMNVWGHDQLRHPPDKKFTKGERTTISKKTYCGGNDEKSSLEKKEKHTHGDILQGMNTNWVNSVLVNFTKCVKYPTTQNRKRILRGIRLSKQEEKKVKENFKHILDKSFLLKKKLAEKIIDILSTRFDYCTNIWLVSDSLLENHLVNSLSYECDILPYGMQLRSTFKLLSTYLREQDTRNIYRDLFQDIANRFSLRINVLKGNDQYKKIISRLMDDAAPGKSQIDQLIMHYHNYELKEKTAHNIHKNVGDKILIDMTNVLIILYKVPLLSDIIETFLNDFLKICKSHWYVTIDPFLILSKYKK</sequence>
<evidence type="ECO:0000256" key="3">
    <source>
        <dbReference type="SAM" id="Phobius"/>
    </source>
</evidence>
<proteinExistence type="predicted"/>